<feature type="chain" id="PRO_5009311429" evidence="1">
    <location>
        <begin position="23"/>
        <end position="76"/>
    </location>
</feature>
<dbReference type="WBParaSite" id="Hba_20872">
    <property type="protein sequence ID" value="Hba_20872"/>
    <property type="gene ID" value="Hba_20872"/>
</dbReference>
<keyword evidence="2" id="KW-1185">Reference proteome</keyword>
<keyword evidence="1" id="KW-0732">Signal</keyword>
<dbReference type="Proteomes" id="UP000095283">
    <property type="component" value="Unplaced"/>
</dbReference>
<feature type="signal peptide" evidence="1">
    <location>
        <begin position="1"/>
        <end position="22"/>
    </location>
</feature>
<reference evidence="3" key="1">
    <citation type="submission" date="2016-11" db="UniProtKB">
        <authorList>
            <consortium name="WormBaseParasite"/>
        </authorList>
    </citation>
    <scope>IDENTIFICATION</scope>
</reference>
<accession>A0A1I7XU53</accession>
<evidence type="ECO:0000313" key="2">
    <source>
        <dbReference type="Proteomes" id="UP000095283"/>
    </source>
</evidence>
<name>A0A1I7XU53_HETBA</name>
<dbReference type="AlphaFoldDB" id="A0A1I7XU53"/>
<proteinExistence type="predicted"/>
<organism evidence="2 3">
    <name type="scientific">Heterorhabditis bacteriophora</name>
    <name type="common">Entomopathogenic nematode worm</name>
    <dbReference type="NCBI Taxonomy" id="37862"/>
    <lineage>
        <taxon>Eukaryota</taxon>
        <taxon>Metazoa</taxon>
        <taxon>Ecdysozoa</taxon>
        <taxon>Nematoda</taxon>
        <taxon>Chromadorea</taxon>
        <taxon>Rhabditida</taxon>
        <taxon>Rhabditina</taxon>
        <taxon>Rhabditomorpha</taxon>
        <taxon>Strongyloidea</taxon>
        <taxon>Heterorhabditidae</taxon>
        <taxon>Heterorhabditis</taxon>
    </lineage>
</organism>
<sequence>MATFSIFIILCVSSLLIFRVDSSNVDKHSESDIYNKNYLNFHDAIKRNQFYGLYKKVNYDSNKGPAFINDAFSITH</sequence>
<evidence type="ECO:0000313" key="3">
    <source>
        <dbReference type="WBParaSite" id="Hba_20872"/>
    </source>
</evidence>
<evidence type="ECO:0000256" key="1">
    <source>
        <dbReference type="SAM" id="SignalP"/>
    </source>
</evidence>
<protein>
    <submittedName>
        <fullName evidence="3">Inhibitor_I29 domain-containing protein</fullName>
    </submittedName>
</protein>